<dbReference type="InterPro" id="IPR017853">
    <property type="entry name" value="GH"/>
</dbReference>
<evidence type="ECO:0000256" key="4">
    <source>
        <dbReference type="SAM" id="Coils"/>
    </source>
</evidence>
<dbReference type="GO" id="GO:0005975">
    <property type="term" value="P:carbohydrate metabolic process"/>
    <property type="evidence" value="ECO:0007669"/>
    <property type="project" value="InterPro"/>
</dbReference>
<dbReference type="EC" id="3.2.1.52" evidence="7"/>
<feature type="region of interest" description="Disordered" evidence="5">
    <location>
        <begin position="1"/>
        <end position="34"/>
    </location>
</feature>
<evidence type="ECO:0000259" key="6">
    <source>
        <dbReference type="Pfam" id="PF00933"/>
    </source>
</evidence>
<dbReference type="PANTHER" id="PTHR30480">
    <property type="entry name" value="BETA-HEXOSAMINIDASE-RELATED"/>
    <property type="match status" value="1"/>
</dbReference>
<gene>
    <name evidence="7" type="ORF">HNR23_002855</name>
</gene>
<feature type="domain" description="Glycoside hydrolase family 3 N-terminal" evidence="6">
    <location>
        <begin position="93"/>
        <end position="365"/>
    </location>
</feature>
<organism evidence="7 8">
    <name type="scientific">Nocardiopsis mwathae</name>
    <dbReference type="NCBI Taxonomy" id="1472723"/>
    <lineage>
        <taxon>Bacteria</taxon>
        <taxon>Bacillati</taxon>
        <taxon>Actinomycetota</taxon>
        <taxon>Actinomycetes</taxon>
        <taxon>Streptosporangiales</taxon>
        <taxon>Nocardiopsidaceae</taxon>
        <taxon>Nocardiopsis</taxon>
    </lineage>
</organism>
<dbReference type="RefSeq" id="WP_246421747.1">
    <property type="nucleotide sequence ID" value="NZ_JACHDS010000001.1"/>
</dbReference>
<evidence type="ECO:0000256" key="1">
    <source>
        <dbReference type="ARBA" id="ARBA00005336"/>
    </source>
</evidence>
<evidence type="ECO:0000256" key="5">
    <source>
        <dbReference type="SAM" id="MobiDB-lite"/>
    </source>
</evidence>
<evidence type="ECO:0000256" key="2">
    <source>
        <dbReference type="ARBA" id="ARBA00022801"/>
    </source>
</evidence>
<name>A0A7W9YII2_9ACTN</name>
<dbReference type="Gene3D" id="3.20.20.300">
    <property type="entry name" value="Glycoside hydrolase, family 3, N-terminal domain"/>
    <property type="match status" value="1"/>
</dbReference>
<dbReference type="SUPFAM" id="SSF51445">
    <property type="entry name" value="(Trans)glycosidases"/>
    <property type="match status" value="1"/>
</dbReference>
<dbReference type="InterPro" id="IPR001764">
    <property type="entry name" value="Glyco_hydro_3_N"/>
</dbReference>
<dbReference type="InterPro" id="IPR036962">
    <property type="entry name" value="Glyco_hydro_3_N_sf"/>
</dbReference>
<comment type="caution">
    <text evidence="7">The sequence shown here is derived from an EMBL/GenBank/DDBJ whole genome shotgun (WGS) entry which is preliminary data.</text>
</comment>
<protein>
    <submittedName>
        <fullName evidence="7">Beta-N-acetylhexosaminidase</fullName>
        <ecNumber evidence="7">3.2.1.52</ecNumber>
    </submittedName>
</protein>
<evidence type="ECO:0000313" key="7">
    <source>
        <dbReference type="EMBL" id="MBB6172795.1"/>
    </source>
</evidence>
<dbReference type="GO" id="GO:0009254">
    <property type="term" value="P:peptidoglycan turnover"/>
    <property type="evidence" value="ECO:0007669"/>
    <property type="project" value="TreeGrafter"/>
</dbReference>
<dbReference type="GO" id="GO:0004563">
    <property type="term" value="F:beta-N-acetylhexosaminidase activity"/>
    <property type="evidence" value="ECO:0007669"/>
    <property type="project" value="UniProtKB-EC"/>
</dbReference>
<keyword evidence="3 7" id="KW-0326">Glycosidase</keyword>
<accession>A0A7W9YII2</accession>
<reference evidence="7 8" key="1">
    <citation type="submission" date="2020-08" db="EMBL/GenBank/DDBJ databases">
        <title>Sequencing the genomes of 1000 actinobacteria strains.</title>
        <authorList>
            <person name="Klenk H.-P."/>
        </authorList>
    </citation>
    <scope>NUCLEOTIDE SEQUENCE [LARGE SCALE GENOMIC DNA]</scope>
    <source>
        <strain evidence="7 8">DSM 46659</strain>
    </source>
</reference>
<keyword evidence="2 7" id="KW-0378">Hydrolase</keyword>
<sequence length="383" mass="39605">MTADARTSDDRGDVHREPPSTPRTSPRSTPEREGARLSGMVHTVLMPGFTGTSVPPWLARAIDGGLASVLYFAPNLADDPARLSAELRALRPDLLRASDEEGGAVTRLHAATGSPYPGHGELGDVGDPGHTRAVAAAMGRELREAGIDAALAPVMDVDIDPANPVIGVRAFGADPATVARHGAEFIAGLHAAGVAAAAKHFPGHGDTRTDSHVDLPVIDIDEATLRRRELPPFAAAVAAGAEMVMVGHIGVPALDAAAPASVSPRAYALLRADLGFSGVAVTDALDMRGLGAYTGVAEVREHLARGAVAALAAGADLLCLGNPATAGVRDEDMFTAARDGLLAAVRGGAVPRGRLEEAADRVERLLRRAGDLVRAAEREERTR</sequence>
<dbReference type="Proteomes" id="UP000546642">
    <property type="component" value="Unassembled WGS sequence"/>
</dbReference>
<comment type="similarity">
    <text evidence="1">Belongs to the glycosyl hydrolase 3 family.</text>
</comment>
<keyword evidence="4" id="KW-0175">Coiled coil</keyword>
<feature type="coiled-coil region" evidence="4">
    <location>
        <begin position="355"/>
        <end position="382"/>
    </location>
</feature>
<dbReference type="EMBL" id="JACHDS010000001">
    <property type="protein sequence ID" value="MBB6172795.1"/>
    <property type="molecule type" value="Genomic_DNA"/>
</dbReference>
<keyword evidence="8" id="KW-1185">Reference proteome</keyword>
<dbReference type="InterPro" id="IPR050226">
    <property type="entry name" value="NagZ_Beta-hexosaminidase"/>
</dbReference>
<proteinExistence type="inferred from homology"/>
<evidence type="ECO:0000256" key="3">
    <source>
        <dbReference type="ARBA" id="ARBA00023295"/>
    </source>
</evidence>
<dbReference type="AlphaFoldDB" id="A0A7W9YII2"/>
<evidence type="ECO:0000313" key="8">
    <source>
        <dbReference type="Proteomes" id="UP000546642"/>
    </source>
</evidence>
<dbReference type="Pfam" id="PF00933">
    <property type="entry name" value="Glyco_hydro_3"/>
    <property type="match status" value="1"/>
</dbReference>
<dbReference type="PANTHER" id="PTHR30480:SF16">
    <property type="entry name" value="GLYCOSIDE HYDROLASE FAMILY 3 DOMAIN PROTEIN"/>
    <property type="match status" value="1"/>
</dbReference>
<feature type="compositionally biased region" description="Basic and acidic residues" evidence="5">
    <location>
        <begin position="1"/>
        <end position="18"/>
    </location>
</feature>